<comment type="similarity">
    <text evidence="1 11">Belongs to the RNA polymerase alpha chain family.</text>
</comment>
<dbReference type="InterPro" id="IPR011773">
    <property type="entry name" value="DNA-dir_RpoA"/>
</dbReference>
<dbReference type="Pfam" id="PF01000">
    <property type="entry name" value="RNA_pol_A_bac"/>
    <property type="match status" value="1"/>
</dbReference>
<evidence type="ECO:0000256" key="1">
    <source>
        <dbReference type="ARBA" id="ARBA00007123"/>
    </source>
</evidence>
<dbReference type="SMART" id="SM00662">
    <property type="entry name" value="RPOLD"/>
    <property type="match status" value="1"/>
</dbReference>
<dbReference type="CDD" id="cd06928">
    <property type="entry name" value="RNAP_alpha_NTD"/>
    <property type="match status" value="1"/>
</dbReference>
<keyword evidence="4 11" id="KW-0240">DNA-directed RNA polymerase</keyword>
<gene>
    <name evidence="11 14" type="primary">rpoA</name>
    <name evidence="14" type="ORF">HLVA_01190</name>
</gene>
<dbReference type="NCBIfam" id="TIGR02027">
    <property type="entry name" value="rpoA"/>
    <property type="match status" value="1"/>
</dbReference>
<dbReference type="KEGG" id="haby:HLVA_01190"/>
<evidence type="ECO:0000256" key="6">
    <source>
        <dbReference type="ARBA" id="ARBA00022695"/>
    </source>
</evidence>
<feature type="region of interest" description="Alpha N-terminal domain (alpha-NTD)" evidence="11">
    <location>
        <begin position="1"/>
        <end position="238"/>
    </location>
</feature>
<comment type="catalytic activity">
    <reaction evidence="10 11">
        <text>RNA(n) + a ribonucleoside 5'-triphosphate = RNA(n+1) + diphosphate</text>
        <dbReference type="Rhea" id="RHEA:21248"/>
        <dbReference type="Rhea" id="RHEA-COMP:14527"/>
        <dbReference type="Rhea" id="RHEA-COMP:17342"/>
        <dbReference type="ChEBI" id="CHEBI:33019"/>
        <dbReference type="ChEBI" id="CHEBI:61557"/>
        <dbReference type="ChEBI" id="CHEBI:140395"/>
        <dbReference type="EC" id="2.7.7.6"/>
    </reaction>
</comment>
<dbReference type="GO" id="GO:0003677">
    <property type="term" value="F:DNA binding"/>
    <property type="evidence" value="ECO:0007669"/>
    <property type="project" value="UniProtKB-UniRule"/>
</dbReference>
<dbReference type="FunFam" id="2.170.120.12:FF:000001">
    <property type="entry name" value="DNA-directed RNA polymerase subunit alpha"/>
    <property type="match status" value="1"/>
</dbReference>
<keyword evidence="5 11" id="KW-0808">Transferase</keyword>
<dbReference type="Gene3D" id="2.170.120.12">
    <property type="entry name" value="DNA-directed RNA polymerase, insert domain"/>
    <property type="match status" value="1"/>
</dbReference>
<dbReference type="InterPro" id="IPR011262">
    <property type="entry name" value="DNA-dir_RNA_pol_insert"/>
</dbReference>
<keyword evidence="12" id="KW-0175">Coiled coil</keyword>
<dbReference type="GO" id="GO:0046983">
    <property type="term" value="F:protein dimerization activity"/>
    <property type="evidence" value="ECO:0007669"/>
    <property type="project" value="InterPro"/>
</dbReference>
<dbReference type="Gene3D" id="3.30.1360.10">
    <property type="entry name" value="RNA polymerase, RBP11-like subunit"/>
    <property type="match status" value="1"/>
</dbReference>
<dbReference type="GO" id="GO:0000428">
    <property type="term" value="C:DNA-directed RNA polymerase complex"/>
    <property type="evidence" value="ECO:0007669"/>
    <property type="project" value="UniProtKB-KW"/>
</dbReference>
<organism evidence="14 15">
    <name type="scientific">Haliovirga abyssi</name>
    <dbReference type="NCBI Taxonomy" id="2996794"/>
    <lineage>
        <taxon>Bacteria</taxon>
        <taxon>Fusobacteriati</taxon>
        <taxon>Fusobacteriota</taxon>
        <taxon>Fusobacteriia</taxon>
        <taxon>Fusobacteriales</taxon>
        <taxon>Haliovirgaceae</taxon>
        <taxon>Haliovirga</taxon>
    </lineage>
</organism>
<reference evidence="14 15" key="1">
    <citation type="submission" date="2022-11" db="EMBL/GenBank/DDBJ databases">
        <title>Haliovirga abyssi gen. nov., sp. nov., a mesophilic fermentative bacterium isolated from the Iheya North hydrothermal field and the proposal of Haliovirgaceae fam. nov.</title>
        <authorList>
            <person name="Miyazaki U."/>
            <person name="Tame A."/>
            <person name="Miyazaki J."/>
            <person name="Takai K."/>
            <person name="Sawayama S."/>
            <person name="Kitajima M."/>
            <person name="Okamoto A."/>
            <person name="Nakagawa S."/>
        </authorList>
    </citation>
    <scope>NUCLEOTIDE SEQUENCE [LARGE SCALE GENOMIC DNA]</scope>
    <source>
        <strain evidence="14 15">IC12</strain>
    </source>
</reference>
<dbReference type="EC" id="2.7.7.6" evidence="2 11"/>
<evidence type="ECO:0000313" key="15">
    <source>
        <dbReference type="Proteomes" id="UP001321582"/>
    </source>
</evidence>
<keyword evidence="7 11" id="KW-0804">Transcription</keyword>
<proteinExistence type="inferred from homology"/>
<accession>A0AAU9DWE4</accession>
<dbReference type="GO" id="GO:0005737">
    <property type="term" value="C:cytoplasm"/>
    <property type="evidence" value="ECO:0007669"/>
    <property type="project" value="UniProtKB-ARBA"/>
</dbReference>
<dbReference type="AlphaFoldDB" id="A0AAU9DWE4"/>
<evidence type="ECO:0000313" key="14">
    <source>
        <dbReference type="EMBL" id="BDU49550.1"/>
    </source>
</evidence>
<keyword evidence="6 11" id="KW-0548">Nucleotidyltransferase</keyword>
<feature type="domain" description="DNA-directed RNA polymerase RpoA/D/Rpb3-type" evidence="13">
    <location>
        <begin position="22"/>
        <end position="229"/>
    </location>
</feature>
<evidence type="ECO:0000256" key="10">
    <source>
        <dbReference type="ARBA" id="ARBA00048552"/>
    </source>
</evidence>
<evidence type="ECO:0000259" key="13">
    <source>
        <dbReference type="SMART" id="SM00662"/>
    </source>
</evidence>
<comment type="function">
    <text evidence="11">DNA-dependent RNA polymerase catalyzes the transcription of DNA into RNA using the four ribonucleoside triphosphates as substrates.</text>
</comment>
<dbReference type="EMBL" id="AP027059">
    <property type="protein sequence ID" value="BDU49550.1"/>
    <property type="molecule type" value="Genomic_DNA"/>
</dbReference>
<dbReference type="Proteomes" id="UP001321582">
    <property type="component" value="Chromosome"/>
</dbReference>
<dbReference type="NCBIfam" id="NF003513">
    <property type="entry name" value="PRK05182.1-2"/>
    <property type="match status" value="1"/>
</dbReference>
<dbReference type="Gene3D" id="1.10.150.20">
    <property type="entry name" value="5' to 3' exonuclease, C-terminal subdomain"/>
    <property type="match status" value="1"/>
</dbReference>
<dbReference type="InterPro" id="IPR011263">
    <property type="entry name" value="DNA-dir_RNA_pol_RpoA/D/Rpb3"/>
</dbReference>
<evidence type="ECO:0000256" key="11">
    <source>
        <dbReference type="HAMAP-Rule" id="MF_00059"/>
    </source>
</evidence>
<dbReference type="GO" id="GO:0006351">
    <property type="term" value="P:DNA-templated transcription"/>
    <property type="evidence" value="ECO:0007669"/>
    <property type="project" value="UniProtKB-UniRule"/>
</dbReference>
<evidence type="ECO:0000256" key="4">
    <source>
        <dbReference type="ARBA" id="ARBA00022478"/>
    </source>
</evidence>
<feature type="region of interest" description="Alpha C-terminal domain (alpha-CTD)" evidence="11">
    <location>
        <begin position="257"/>
        <end position="326"/>
    </location>
</feature>
<dbReference type="Pfam" id="PF03118">
    <property type="entry name" value="RNA_pol_A_CTD"/>
    <property type="match status" value="1"/>
</dbReference>
<dbReference type="SUPFAM" id="SSF47789">
    <property type="entry name" value="C-terminal domain of RNA polymerase alpha subunit"/>
    <property type="match status" value="1"/>
</dbReference>
<evidence type="ECO:0000256" key="8">
    <source>
        <dbReference type="ARBA" id="ARBA00032524"/>
    </source>
</evidence>
<dbReference type="InterPro" id="IPR036643">
    <property type="entry name" value="RNApol_insert_sf"/>
</dbReference>
<dbReference type="RefSeq" id="WP_307904502.1">
    <property type="nucleotide sequence ID" value="NZ_AP027059.1"/>
</dbReference>
<evidence type="ECO:0000256" key="2">
    <source>
        <dbReference type="ARBA" id="ARBA00012418"/>
    </source>
</evidence>
<feature type="coiled-coil region" evidence="12">
    <location>
        <begin position="234"/>
        <end position="266"/>
    </location>
</feature>
<name>A0AAU9DWE4_9FUSO</name>
<evidence type="ECO:0000256" key="9">
    <source>
        <dbReference type="ARBA" id="ARBA00033070"/>
    </source>
</evidence>
<dbReference type="NCBIfam" id="NF003519">
    <property type="entry name" value="PRK05182.2-5"/>
    <property type="match status" value="1"/>
</dbReference>
<dbReference type="GO" id="GO:0003899">
    <property type="term" value="F:DNA-directed RNA polymerase activity"/>
    <property type="evidence" value="ECO:0007669"/>
    <property type="project" value="UniProtKB-UniRule"/>
</dbReference>
<keyword evidence="15" id="KW-1185">Reference proteome</keyword>
<dbReference type="SUPFAM" id="SSF56553">
    <property type="entry name" value="Insert subdomain of RNA polymerase alpha subunit"/>
    <property type="match status" value="1"/>
</dbReference>
<dbReference type="InterPro" id="IPR011260">
    <property type="entry name" value="RNAP_asu_C"/>
</dbReference>
<protein>
    <recommendedName>
        <fullName evidence="3 11">DNA-directed RNA polymerase subunit alpha</fullName>
        <shortName evidence="11">RNAP subunit alpha</shortName>
        <ecNumber evidence="2 11">2.7.7.6</ecNumber>
    </recommendedName>
    <alternativeName>
        <fullName evidence="9 11">RNA polymerase subunit alpha</fullName>
    </alternativeName>
    <alternativeName>
        <fullName evidence="8 11">Transcriptase subunit alpha</fullName>
    </alternativeName>
</protein>
<evidence type="ECO:0000256" key="7">
    <source>
        <dbReference type="ARBA" id="ARBA00023163"/>
    </source>
</evidence>
<dbReference type="HAMAP" id="MF_00059">
    <property type="entry name" value="RNApol_bact_RpoA"/>
    <property type="match status" value="1"/>
</dbReference>
<dbReference type="Pfam" id="PF01193">
    <property type="entry name" value="RNA_pol_L"/>
    <property type="match status" value="1"/>
</dbReference>
<dbReference type="InterPro" id="IPR036603">
    <property type="entry name" value="RBP11-like"/>
</dbReference>
<comment type="domain">
    <text evidence="11">The N-terminal domain is essential for RNAP assembly and basal transcription, whereas the C-terminal domain is involved in interaction with transcriptional regulators and with upstream promoter elements.</text>
</comment>
<dbReference type="SUPFAM" id="SSF55257">
    <property type="entry name" value="RBP11-like subunits of RNA polymerase"/>
    <property type="match status" value="1"/>
</dbReference>
<sequence>MLKIEKISKNITISEEKINEKSYVYTVEPLYRGYGNTLGNALRRVLLSSIPGAAIKGLKIDGVLNEFSTIEGVKEAVTDIILNIKEIVVKTEVPGERKMSLTVTGPKEITGADIICDPDLEIVNKDKVIATVTTDREINMEFLVDTGESFVVAEDIDNSNWEIGYIPVDAIYTPIRTISYRVEDTMVGRITNYDKLIMNIETDGSVKINDAISYAVELLENHLNPFLEIGNKMETFKEEQEEIAEEELKEQEKKEKEKEISNLKIDELDLTVRSYNCLKKAGIESLGELGGLGVSELLKIKNLGRKSLTEIMEKLKEYGFDVSTEA</sequence>
<evidence type="ECO:0000256" key="12">
    <source>
        <dbReference type="SAM" id="Coils"/>
    </source>
</evidence>
<evidence type="ECO:0000256" key="3">
    <source>
        <dbReference type="ARBA" id="ARBA00015972"/>
    </source>
</evidence>
<comment type="subunit">
    <text evidence="11">Homodimer. The RNAP catalytic core consists of 2 alpha, 1 beta, 1 beta' and 1 omega subunit. When a sigma factor is associated with the core the holoenzyme is formed, which can initiate transcription.</text>
</comment>
<evidence type="ECO:0000256" key="5">
    <source>
        <dbReference type="ARBA" id="ARBA00022679"/>
    </source>
</evidence>